<protein>
    <submittedName>
        <fullName evidence="2">Glycosyltransferase involved in cell wall bisynthesis</fullName>
    </submittedName>
</protein>
<dbReference type="SUPFAM" id="SSF53756">
    <property type="entry name" value="UDP-Glycosyltransferase/glycogen phosphorylase"/>
    <property type="match status" value="1"/>
</dbReference>
<keyword evidence="2" id="KW-0808">Transferase</keyword>
<dbReference type="OrthoDB" id="9790710at2"/>
<name>A0A1H9UJ99_9RHOB</name>
<gene>
    <name evidence="2" type="ORF">SAMN04490244_105316</name>
</gene>
<evidence type="ECO:0000313" key="3">
    <source>
        <dbReference type="Proteomes" id="UP000198885"/>
    </source>
</evidence>
<evidence type="ECO:0000259" key="1">
    <source>
        <dbReference type="Pfam" id="PF00534"/>
    </source>
</evidence>
<keyword evidence="3" id="KW-1185">Reference proteome</keyword>
<reference evidence="2 3" key="1">
    <citation type="submission" date="2016-10" db="EMBL/GenBank/DDBJ databases">
        <authorList>
            <person name="de Groot N.N."/>
        </authorList>
    </citation>
    <scope>NUCLEOTIDE SEQUENCE [LARGE SCALE GENOMIC DNA]</scope>
    <source>
        <strain evidence="2 3">DSM 23042</strain>
    </source>
</reference>
<organism evidence="2 3">
    <name type="scientific">Tranquillimonas rosea</name>
    <dbReference type="NCBI Taxonomy" id="641238"/>
    <lineage>
        <taxon>Bacteria</taxon>
        <taxon>Pseudomonadati</taxon>
        <taxon>Pseudomonadota</taxon>
        <taxon>Alphaproteobacteria</taxon>
        <taxon>Rhodobacterales</taxon>
        <taxon>Roseobacteraceae</taxon>
        <taxon>Tranquillimonas</taxon>
    </lineage>
</organism>
<feature type="domain" description="Glycosyl transferase family 1" evidence="1">
    <location>
        <begin position="226"/>
        <end position="351"/>
    </location>
</feature>
<dbReference type="RefSeq" id="WP_092693351.1">
    <property type="nucleotide sequence ID" value="NZ_FOGU01000005.1"/>
</dbReference>
<evidence type="ECO:0000313" key="2">
    <source>
        <dbReference type="EMBL" id="SES09409.1"/>
    </source>
</evidence>
<dbReference type="Pfam" id="PF00534">
    <property type="entry name" value="Glycos_transf_1"/>
    <property type="match status" value="1"/>
</dbReference>
<dbReference type="PANTHER" id="PTHR46401:SF9">
    <property type="entry name" value="MANNOSYLTRANSFERASE A"/>
    <property type="match status" value="1"/>
</dbReference>
<dbReference type="CDD" id="cd03809">
    <property type="entry name" value="GT4_MtfB-like"/>
    <property type="match status" value="1"/>
</dbReference>
<accession>A0A1H9UJ99</accession>
<dbReference type="Gene3D" id="3.40.50.2000">
    <property type="entry name" value="Glycogen Phosphorylase B"/>
    <property type="match status" value="2"/>
</dbReference>
<dbReference type="EMBL" id="FOGU01000005">
    <property type="protein sequence ID" value="SES09409.1"/>
    <property type="molecule type" value="Genomic_DNA"/>
</dbReference>
<dbReference type="Proteomes" id="UP000198885">
    <property type="component" value="Unassembled WGS sequence"/>
</dbReference>
<dbReference type="PANTHER" id="PTHR46401">
    <property type="entry name" value="GLYCOSYLTRANSFERASE WBBK-RELATED"/>
    <property type="match status" value="1"/>
</dbReference>
<dbReference type="STRING" id="641238.SAMN04490244_105316"/>
<proteinExistence type="predicted"/>
<dbReference type="GO" id="GO:0016757">
    <property type="term" value="F:glycosyltransferase activity"/>
    <property type="evidence" value="ECO:0007669"/>
    <property type="project" value="InterPro"/>
</dbReference>
<dbReference type="AlphaFoldDB" id="A0A1H9UJ99"/>
<sequence length="413" mass="44812">MTRARCLDLTRLVSRAGTGPATGIDRVERAYLDRLLSEDAPLYCLVRTAVGLSLLDRDGAQAVRRHLDGLPWGPGDLAARVSRRLSPVRRQAEATVRRLALATAPRLAQRLMLCRWLPPGTVYYNTGHSNLDPRTFAALAAVPDRRVAVLIHDTIPIDHPEFQRPGTPARFSDRLATAARHADRLICISRHTEQGVRRHAGAALPCVVAPLGIDPPSPDPDALPPGLPTERPFFVALGTIEPRKNHAFLLDLWAALEAGPDETPALFIVGRRGWNNAEVFRRLDSDPMMGRSVFELSDLGDGAVAALLRDAAGLLHPSHAEGFGLPPAEAAALGTPVIAAPLEVTREVLGHLPVYADTADRYLWMSEIGRLSAARRKRQDGAPRPATALPTWQSHFETVFDAVEPARPVDGAG</sequence>
<dbReference type="InterPro" id="IPR001296">
    <property type="entry name" value="Glyco_trans_1"/>
</dbReference>